<evidence type="ECO:0000259" key="3">
    <source>
        <dbReference type="Pfam" id="PF04235"/>
    </source>
</evidence>
<accession>A0A543IW28</accession>
<dbReference type="InterPro" id="IPR007349">
    <property type="entry name" value="DUF418"/>
</dbReference>
<feature type="transmembrane region" description="Helical" evidence="2">
    <location>
        <begin position="190"/>
        <end position="210"/>
    </location>
</feature>
<reference evidence="4 5" key="1">
    <citation type="submission" date="2019-06" db="EMBL/GenBank/DDBJ databases">
        <title>Sequencing the genomes of 1000 actinobacteria strains.</title>
        <authorList>
            <person name="Klenk H.-P."/>
        </authorList>
    </citation>
    <scope>NUCLEOTIDE SEQUENCE [LARGE SCALE GENOMIC DNA]</scope>
    <source>
        <strain evidence="4 5">DSM 43186</strain>
    </source>
</reference>
<gene>
    <name evidence="4" type="ORF">FHX40_1444</name>
</gene>
<dbReference type="RefSeq" id="WP_142258884.1">
    <property type="nucleotide sequence ID" value="NZ_BMPV01000003.1"/>
</dbReference>
<proteinExistence type="predicted"/>
<dbReference type="PANTHER" id="PTHR30590:SF2">
    <property type="entry name" value="INNER MEMBRANE PROTEIN"/>
    <property type="match status" value="1"/>
</dbReference>
<dbReference type="Pfam" id="PF04235">
    <property type="entry name" value="DUF418"/>
    <property type="match status" value="1"/>
</dbReference>
<feature type="transmembrane region" description="Helical" evidence="2">
    <location>
        <begin position="263"/>
        <end position="281"/>
    </location>
</feature>
<feature type="compositionally biased region" description="Pro residues" evidence="1">
    <location>
        <begin position="9"/>
        <end position="24"/>
    </location>
</feature>
<keyword evidence="2" id="KW-0472">Membrane</keyword>
<comment type="caution">
    <text evidence="4">The sequence shown here is derived from an EMBL/GenBank/DDBJ whole genome shotgun (WGS) entry which is preliminary data.</text>
</comment>
<keyword evidence="2" id="KW-0812">Transmembrane</keyword>
<evidence type="ECO:0000313" key="5">
    <source>
        <dbReference type="Proteomes" id="UP000319213"/>
    </source>
</evidence>
<dbReference type="OrthoDB" id="9807744at2"/>
<protein>
    <submittedName>
        <fullName evidence="4">Putative membrane protein YeiB</fullName>
    </submittedName>
</protein>
<dbReference type="AlphaFoldDB" id="A0A543IW28"/>
<organism evidence="4 5">
    <name type="scientific">Thermopolyspora flexuosa</name>
    <dbReference type="NCBI Taxonomy" id="103836"/>
    <lineage>
        <taxon>Bacteria</taxon>
        <taxon>Bacillati</taxon>
        <taxon>Actinomycetota</taxon>
        <taxon>Actinomycetes</taxon>
        <taxon>Streptosporangiales</taxon>
        <taxon>Streptosporangiaceae</taxon>
        <taxon>Thermopolyspora</taxon>
    </lineage>
</organism>
<evidence type="ECO:0000256" key="2">
    <source>
        <dbReference type="SAM" id="Phobius"/>
    </source>
</evidence>
<dbReference type="InterPro" id="IPR052529">
    <property type="entry name" value="Bact_Transport_Assoc"/>
</dbReference>
<feature type="transmembrane region" description="Helical" evidence="2">
    <location>
        <begin position="222"/>
        <end position="243"/>
    </location>
</feature>
<feature type="transmembrane region" description="Helical" evidence="2">
    <location>
        <begin position="70"/>
        <end position="91"/>
    </location>
</feature>
<feature type="region of interest" description="Disordered" evidence="1">
    <location>
        <begin position="1"/>
        <end position="25"/>
    </location>
</feature>
<evidence type="ECO:0000256" key="1">
    <source>
        <dbReference type="SAM" id="MobiDB-lite"/>
    </source>
</evidence>
<evidence type="ECO:0000313" key="4">
    <source>
        <dbReference type="EMBL" id="TQM74761.1"/>
    </source>
</evidence>
<name>A0A543IW28_9ACTN</name>
<keyword evidence="5" id="KW-1185">Reference proteome</keyword>
<sequence>MAEPRRVPENPPVPDSPTGEPPPRPRVRELDALRGFAICGIMVVNTWQFVRAATWSTHEGGPVDDVIGALLQGRFYPIFSLLFGMSFVLFLDSARERTEHPRLALFMRLVVLACFGLLHQTVNEGEVLLPYAAFGLVLLLPLSYLPRWAALAAGLAGVAAAVALVDAWLLIAGLFPVGMALVRYRPAPRLLVPSFAASAVLAAAALWLHLELGEALDPGIDPYAAGLVAALFGAAAYALGAVLVARASRAVSAVLEPLGRMALTNYLTSTPFILAALPLLARDTTHLSVIGYSALVLAVQFAFARWWLRTHRYGPLEWVWRCATWWRITPNRRPDPVRYGTAGGE</sequence>
<feature type="transmembrane region" description="Helical" evidence="2">
    <location>
        <begin position="32"/>
        <end position="50"/>
    </location>
</feature>
<feature type="transmembrane region" description="Helical" evidence="2">
    <location>
        <begin position="148"/>
        <end position="178"/>
    </location>
</feature>
<feature type="transmembrane region" description="Helical" evidence="2">
    <location>
        <begin position="103"/>
        <end position="122"/>
    </location>
</feature>
<dbReference type="EMBL" id="VFPQ01000001">
    <property type="protein sequence ID" value="TQM74761.1"/>
    <property type="molecule type" value="Genomic_DNA"/>
</dbReference>
<keyword evidence="2" id="KW-1133">Transmembrane helix</keyword>
<feature type="transmembrane region" description="Helical" evidence="2">
    <location>
        <begin position="287"/>
        <end position="308"/>
    </location>
</feature>
<dbReference type="Proteomes" id="UP000319213">
    <property type="component" value="Unassembled WGS sequence"/>
</dbReference>
<dbReference type="PANTHER" id="PTHR30590">
    <property type="entry name" value="INNER MEMBRANE PROTEIN"/>
    <property type="match status" value="1"/>
</dbReference>
<feature type="domain" description="DUF418" evidence="3">
    <location>
        <begin position="189"/>
        <end position="327"/>
    </location>
</feature>